<evidence type="ECO:0000256" key="6">
    <source>
        <dbReference type="ARBA" id="ARBA00022840"/>
    </source>
</evidence>
<evidence type="ECO:0000256" key="7">
    <source>
        <dbReference type="ARBA" id="ARBA00023137"/>
    </source>
</evidence>
<dbReference type="InterPro" id="IPR050445">
    <property type="entry name" value="Bact_polysacc_biosynth/exp"/>
</dbReference>
<dbReference type="Gene3D" id="3.40.50.300">
    <property type="entry name" value="P-loop containing nucleotide triphosphate hydrolases"/>
    <property type="match status" value="1"/>
</dbReference>
<dbReference type="CDD" id="cd05387">
    <property type="entry name" value="BY-kinase"/>
    <property type="match status" value="1"/>
</dbReference>
<protein>
    <recommendedName>
        <fullName evidence="2">non-specific protein-tyrosine kinase</fullName>
        <ecNumber evidence="2">2.7.10.2</ecNumber>
    </recommendedName>
</protein>
<keyword evidence="5 10" id="KW-0418">Kinase</keyword>
<reference evidence="10 11" key="1">
    <citation type="submission" date="2024-09" db="EMBL/GenBank/DDBJ databases">
        <authorList>
            <person name="Sun Q."/>
            <person name="Mori K."/>
        </authorList>
    </citation>
    <scope>NUCLEOTIDE SEQUENCE [LARGE SCALE GENOMIC DNA]</scope>
    <source>
        <strain evidence="10 11">JCM 11201</strain>
    </source>
</reference>
<dbReference type="GO" id="GO:0004715">
    <property type="term" value="F:non-membrane spanning protein tyrosine kinase activity"/>
    <property type="evidence" value="ECO:0007669"/>
    <property type="project" value="UniProtKB-EC"/>
</dbReference>
<evidence type="ECO:0000256" key="2">
    <source>
        <dbReference type="ARBA" id="ARBA00011903"/>
    </source>
</evidence>
<comment type="catalytic activity">
    <reaction evidence="8">
        <text>L-tyrosyl-[protein] + ATP = O-phospho-L-tyrosyl-[protein] + ADP + H(+)</text>
        <dbReference type="Rhea" id="RHEA:10596"/>
        <dbReference type="Rhea" id="RHEA-COMP:10136"/>
        <dbReference type="Rhea" id="RHEA-COMP:20101"/>
        <dbReference type="ChEBI" id="CHEBI:15378"/>
        <dbReference type="ChEBI" id="CHEBI:30616"/>
        <dbReference type="ChEBI" id="CHEBI:46858"/>
        <dbReference type="ChEBI" id="CHEBI:61978"/>
        <dbReference type="ChEBI" id="CHEBI:456216"/>
        <dbReference type="EC" id="2.7.10.2"/>
    </reaction>
</comment>
<comment type="similarity">
    <text evidence="1">Belongs to the CpsD/CapB family.</text>
</comment>
<evidence type="ECO:0000256" key="5">
    <source>
        <dbReference type="ARBA" id="ARBA00022777"/>
    </source>
</evidence>
<evidence type="ECO:0000256" key="4">
    <source>
        <dbReference type="ARBA" id="ARBA00022741"/>
    </source>
</evidence>
<evidence type="ECO:0000313" key="10">
    <source>
        <dbReference type="EMBL" id="MFB9760932.1"/>
    </source>
</evidence>
<feature type="domain" description="AAA" evidence="9">
    <location>
        <begin position="57"/>
        <end position="185"/>
    </location>
</feature>
<gene>
    <name evidence="10" type="ORF">ACFFMS_21905</name>
</gene>
<evidence type="ECO:0000256" key="8">
    <source>
        <dbReference type="ARBA" id="ARBA00051245"/>
    </source>
</evidence>
<organism evidence="10 11">
    <name type="scientific">Ectobacillus funiculus</name>
    <dbReference type="NCBI Taxonomy" id="137993"/>
    <lineage>
        <taxon>Bacteria</taxon>
        <taxon>Bacillati</taxon>
        <taxon>Bacillota</taxon>
        <taxon>Bacilli</taxon>
        <taxon>Bacillales</taxon>
        <taxon>Bacillaceae</taxon>
        <taxon>Ectobacillus</taxon>
    </lineage>
</organism>
<dbReference type="NCBIfam" id="TIGR01007">
    <property type="entry name" value="eps_fam"/>
    <property type="match status" value="1"/>
</dbReference>
<keyword evidence="3 10" id="KW-0808">Transferase</keyword>
<comment type="caution">
    <text evidence="10">The sequence shown here is derived from an EMBL/GenBank/DDBJ whole genome shotgun (WGS) entry which is preliminary data.</text>
</comment>
<evidence type="ECO:0000313" key="11">
    <source>
        <dbReference type="Proteomes" id="UP001589609"/>
    </source>
</evidence>
<evidence type="ECO:0000259" key="9">
    <source>
        <dbReference type="Pfam" id="PF13614"/>
    </source>
</evidence>
<dbReference type="PANTHER" id="PTHR32309">
    <property type="entry name" value="TYROSINE-PROTEIN KINASE"/>
    <property type="match status" value="1"/>
</dbReference>
<keyword evidence="11" id="KW-1185">Reference proteome</keyword>
<dbReference type="SUPFAM" id="SSF52540">
    <property type="entry name" value="P-loop containing nucleoside triphosphate hydrolases"/>
    <property type="match status" value="1"/>
</dbReference>
<name>A0ABV5WJY0_9BACI</name>
<accession>A0ABV5WJY0</accession>
<evidence type="ECO:0000256" key="3">
    <source>
        <dbReference type="ARBA" id="ARBA00022679"/>
    </source>
</evidence>
<dbReference type="InterPro" id="IPR005702">
    <property type="entry name" value="Wzc-like_C"/>
</dbReference>
<dbReference type="PANTHER" id="PTHR32309:SF13">
    <property type="entry name" value="FERRIC ENTEROBACTIN TRANSPORT PROTEIN FEPE"/>
    <property type="match status" value="1"/>
</dbReference>
<dbReference type="Pfam" id="PF13614">
    <property type="entry name" value="AAA_31"/>
    <property type="match status" value="1"/>
</dbReference>
<dbReference type="InterPro" id="IPR027417">
    <property type="entry name" value="P-loop_NTPase"/>
</dbReference>
<dbReference type="InterPro" id="IPR025669">
    <property type="entry name" value="AAA_dom"/>
</dbReference>
<dbReference type="RefSeq" id="WP_379951207.1">
    <property type="nucleotide sequence ID" value="NZ_JBHMAF010000180.1"/>
</dbReference>
<evidence type="ECO:0000256" key="1">
    <source>
        <dbReference type="ARBA" id="ARBA00007316"/>
    </source>
</evidence>
<sequence length="230" mass="25359">MGLKKKVQQTIRQLIAYSEPKSPISEQYRNIRTNIQFASVGTDTRSFIVTSSNPSEGKTTTTANLAVVFAQQGKKVLLIDADMRKPSMHTMFRTENTLGLTSVLSKQSKLESCVRETTVENLDFLPAGAVPPNPAELLGSIRMEELIEQAYKSYDLVIIDTPPVLAVTDAQVLANKCDGIVLVVRSNHTEKEDALKAKGLLANAKGKLLGVVLNAKQQEDSNYYYYYGTK</sequence>
<keyword evidence="4" id="KW-0547">Nucleotide-binding</keyword>
<dbReference type="Proteomes" id="UP001589609">
    <property type="component" value="Unassembled WGS sequence"/>
</dbReference>
<keyword evidence="6" id="KW-0067">ATP-binding</keyword>
<proteinExistence type="inferred from homology"/>
<keyword evidence="7" id="KW-0829">Tyrosine-protein kinase</keyword>
<dbReference type="EMBL" id="JBHMAF010000180">
    <property type="protein sequence ID" value="MFB9760932.1"/>
    <property type="molecule type" value="Genomic_DNA"/>
</dbReference>
<dbReference type="EC" id="2.7.10.2" evidence="2"/>